<dbReference type="SUPFAM" id="SSF49584">
    <property type="entry name" value="Periplasmic chaperone C-domain"/>
    <property type="match status" value="1"/>
</dbReference>
<dbReference type="Pfam" id="PF02753">
    <property type="entry name" value="PapD_C"/>
    <property type="match status" value="1"/>
</dbReference>
<dbReference type="Pfam" id="PF00345">
    <property type="entry name" value="PapD_N"/>
    <property type="match status" value="1"/>
</dbReference>
<organism evidence="9 10">
    <name type="scientific">Morganella morganii</name>
    <name type="common">Proteus morganii</name>
    <dbReference type="NCBI Taxonomy" id="582"/>
    <lineage>
        <taxon>Bacteria</taxon>
        <taxon>Pseudomonadati</taxon>
        <taxon>Pseudomonadota</taxon>
        <taxon>Gammaproteobacteria</taxon>
        <taxon>Enterobacterales</taxon>
        <taxon>Morganellaceae</taxon>
        <taxon>Morganella</taxon>
    </lineage>
</organism>
<comment type="caution">
    <text evidence="9">The sequence shown here is derived from an EMBL/GenBank/DDBJ whole genome shotgun (WGS) entry which is preliminary data.</text>
</comment>
<dbReference type="EMBL" id="JAPKIY010000017">
    <property type="protein sequence ID" value="MDS0898687.1"/>
    <property type="molecule type" value="Genomic_DNA"/>
</dbReference>
<comment type="subcellular location">
    <subcellularLocation>
        <location evidence="1">Periplasm</location>
    </subcellularLocation>
</comment>
<dbReference type="PANTHER" id="PTHR30251">
    <property type="entry name" value="PILUS ASSEMBLY CHAPERONE"/>
    <property type="match status" value="1"/>
</dbReference>
<keyword evidence="4" id="KW-0732">Signal</keyword>
<protein>
    <submittedName>
        <fullName evidence="9">Molecular chaperone</fullName>
    </submittedName>
</protein>
<dbReference type="InterPro" id="IPR008962">
    <property type="entry name" value="PapD-like_sf"/>
</dbReference>
<proteinExistence type="inferred from homology"/>
<sequence length="223" mass="25644">MKIGFTFLIIIFFLTMSRATAGVVVGGTRFIYPQDKKMITIPVDNTDKKSAYLIQSWVEKEDGMTKSKDFILTPVIFQLDAGKKGILRVMLKKTEFPDDRESLLWLNIKGIPETDENRENKLQIVINSKFKLFYRPAGLTEPDYNKLRYERKGNRIKIINDLPFHITVRNILVNNKEYTVSEMIVPFESLTVPVTTIHSNDKITISYISDFGGIISKPVVFDK</sequence>
<dbReference type="InterPro" id="IPR013783">
    <property type="entry name" value="Ig-like_fold"/>
</dbReference>
<dbReference type="InterPro" id="IPR016148">
    <property type="entry name" value="Pili_assmbl_chaperone_C"/>
</dbReference>
<evidence type="ECO:0000313" key="9">
    <source>
        <dbReference type="EMBL" id="MDS0898687.1"/>
    </source>
</evidence>
<feature type="domain" description="Pili assembly chaperone N-terminal" evidence="7">
    <location>
        <begin position="22"/>
        <end position="139"/>
    </location>
</feature>
<reference evidence="9" key="1">
    <citation type="submission" date="2023-02" db="EMBL/GenBank/DDBJ databases">
        <title>Detection, antimicrobial susceptibility and genomic characterization of NDM-producing species of Morganellaceae, Yersiniaceae, and Enterobacteriaceae other than Klebsiella.</title>
        <authorList>
            <person name="Camargo C.H."/>
            <person name="Sacchi C.T."/>
            <person name="Campos K.R."/>
        </authorList>
    </citation>
    <scope>NUCLEOTIDE SEQUENCE</scope>
    <source>
        <strain evidence="9">1189_21</strain>
    </source>
</reference>
<name>A0AAE4FEA5_MORMO</name>
<dbReference type="RefSeq" id="WP_004240632.1">
    <property type="nucleotide sequence ID" value="NZ_BFCJ01000150.1"/>
</dbReference>
<dbReference type="GO" id="GO:0030288">
    <property type="term" value="C:outer membrane-bounded periplasmic space"/>
    <property type="evidence" value="ECO:0007669"/>
    <property type="project" value="InterPro"/>
</dbReference>
<evidence type="ECO:0000256" key="2">
    <source>
        <dbReference type="ARBA" id="ARBA00007399"/>
    </source>
</evidence>
<dbReference type="Gene3D" id="2.60.40.10">
    <property type="entry name" value="Immunoglobulins"/>
    <property type="match status" value="2"/>
</dbReference>
<comment type="similarity">
    <text evidence="2">Belongs to the periplasmic pilus chaperone family.</text>
</comment>
<dbReference type="PANTHER" id="PTHR30251:SF0">
    <property type="entry name" value="FIMBRIAL CHAPERONE PROTEIN ELFD-RELATED"/>
    <property type="match status" value="1"/>
</dbReference>
<gene>
    <name evidence="9" type="ORF">OSC06_11945</name>
</gene>
<dbReference type="Proteomes" id="UP001182247">
    <property type="component" value="Unassembled WGS sequence"/>
</dbReference>
<evidence type="ECO:0000259" key="8">
    <source>
        <dbReference type="Pfam" id="PF02753"/>
    </source>
</evidence>
<evidence type="ECO:0000259" key="7">
    <source>
        <dbReference type="Pfam" id="PF00345"/>
    </source>
</evidence>
<evidence type="ECO:0000256" key="6">
    <source>
        <dbReference type="ARBA" id="ARBA00023186"/>
    </source>
</evidence>
<dbReference type="FunFam" id="2.60.40.10:FF:000458">
    <property type="entry name" value="Molecular chaperone FimC"/>
    <property type="match status" value="1"/>
</dbReference>
<evidence type="ECO:0000256" key="1">
    <source>
        <dbReference type="ARBA" id="ARBA00004418"/>
    </source>
</evidence>
<dbReference type="InterPro" id="IPR001829">
    <property type="entry name" value="Pili_assmbl_chaperone_bac"/>
</dbReference>
<evidence type="ECO:0000256" key="3">
    <source>
        <dbReference type="ARBA" id="ARBA00022558"/>
    </source>
</evidence>
<dbReference type="SUPFAM" id="SSF49354">
    <property type="entry name" value="PapD-like"/>
    <property type="match status" value="1"/>
</dbReference>
<evidence type="ECO:0000313" key="10">
    <source>
        <dbReference type="Proteomes" id="UP001182247"/>
    </source>
</evidence>
<feature type="domain" description="Pili assembly chaperone C-terminal" evidence="8">
    <location>
        <begin position="160"/>
        <end position="215"/>
    </location>
</feature>
<keyword evidence="3" id="KW-1029">Fimbrium biogenesis</keyword>
<evidence type="ECO:0000256" key="4">
    <source>
        <dbReference type="ARBA" id="ARBA00022729"/>
    </source>
</evidence>
<dbReference type="InterPro" id="IPR050643">
    <property type="entry name" value="Periplasmic_pilus_chap"/>
</dbReference>
<dbReference type="InterPro" id="IPR016147">
    <property type="entry name" value="Pili_assmbl_chaperone_N"/>
</dbReference>
<dbReference type="AlphaFoldDB" id="A0AAE4FEA5"/>
<dbReference type="GO" id="GO:0071555">
    <property type="term" value="P:cell wall organization"/>
    <property type="evidence" value="ECO:0007669"/>
    <property type="project" value="InterPro"/>
</dbReference>
<dbReference type="InterPro" id="IPR036316">
    <property type="entry name" value="Pili_assmbl_chap_C_dom_sf"/>
</dbReference>
<keyword evidence="5" id="KW-0574">Periplasm</keyword>
<accession>A0AAE4FEA5</accession>
<dbReference type="PRINTS" id="PR00969">
    <property type="entry name" value="CHAPERONPILI"/>
</dbReference>
<evidence type="ECO:0000256" key="5">
    <source>
        <dbReference type="ARBA" id="ARBA00022764"/>
    </source>
</evidence>
<keyword evidence="6" id="KW-0143">Chaperone</keyword>